<comment type="caution">
    <text evidence="2">The sequence shown here is derived from an EMBL/GenBank/DDBJ whole genome shotgun (WGS) entry which is preliminary data.</text>
</comment>
<feature type="region of interest" description="Disordered" evidence="1">
    <location>
        <begin position="52"/>
        <end position="78"/>
    </location>
</feature>
<dbReference type="EMBL" id="SRLO01006035">
    <property type="protein sequence ID" value="TNN29130.1"/>
    <property type="molecule type" value="Genomic_DNA"/>
</dbReference>
<protein>
    <submittedName>
        <fullName evidence="2">Uncharacterized protein</fullName>
    </submittedName>
</protein>
<evidence type="ECO:0000313" key="2">
    <source>
        <dbReference type="EMBL" id="TNN29130.1"/>
    </source>
</evidence>
<evidence type="ECO:0000256" key="1">
    <source>
        <dbReference type="SAM" id="MobiDB-lite"/>
    </source>
</evidence>
<accession>A0A4Z2EKM8</accession>
<keyword evidence="3" id="KW-1185">Reference proteome</keyword>
<organism evidence="2 3">
    <name type="scientific">Liparis tanakae</name>
    <name type="common">Tanaka's snailfish</name>
    <dbReference type="NCBI Taxonomy" id="230148"/>
    <lineage>
        <taxon>Eukaryota</taxon>
        <taxon>Metazoa</taxon>
        <taxon>Chordata</taxon>
        <taxon>Craniata</taxon>
        <taxon>Vertebrata</taxon>
        <taxon>Euteleostomi</taxon>
        <taxon>Actinopterygii</taxon>
        <taxon>Neopterygii</taxon>
        <taxon>Teleostei</taxon>
        <taxon>Neoteleostei</taxon>
        <taxon>Acanthomorphata</taxon>
        <taxon>Eupercaria</taxon>
        <taxon>Perciformes</taxon>
        <taxon>Cottioidei</taxon>
        <taxon>Cottales</taxon>
        <taxon>Liparidae</taxon>
        <taxon>Liparis</taxon>
    </lineage>
</organism>
<dbReference type="Proteomes" id="UP000314294">
    <property type="component" value="Unassembled WGS sequence"/>
</dbReference>
<proteinExistence type="predicted"/>
<gene>
    <name evidence="2" type="ORF">EYF80_060721</name>
</gene>
<evidence type="ECO:0000313" key="3">
    <source>
        <dbReference type="Proteomes" id="UP000314294"/>
    </source>
</evidence>
<name>A0A4Z2EKM8_9TELE</name>
<dbReference type="AlphaFoldDB" id="A0A4Z2EKM8"/>
<sequence>MNTVVFSGVPLVPVPSGPCAEAASGSGSSGSGSPGAHCALLKRLFISNWAHGAGSKSSTSQRSPEDSVGPPATDLPQTCYRPSTDLLQTCHRPPTEVSSNTHHELVFRAMHAELLQPDAQVVDADASIPVHVQDLEQPLQPVLLLGASA</sequence>
<reference evidence="2 3" key="1">
    <citation type="submission" date="2019-03" db="EMBL/GenBank/DDBJ databases">
        <title>First draft genome of Liparis tanakae, snailfish: a comprehensive survey of snailfish specific genes.</title>
        <authorList>
            <person name="Kim W."/>
            <person name="Song I."/>
            <person name="Jeong J.-H."/>
            <person name="Kim D."/>
            <person name="Kim S."/>
            <person name="Ryu S."/>
            <person name="Song J.Y."/>
            <person name="Lee S.K."/>
        </authorList>
    </citation>
    <scope>NUCLEOTIDE SEQUENCE [LARGE SCALE GENOMIC DNA]</scope>
    <source>
        <tissue evidence="2">Muscle</tissue>
    </source>
</reference>